<comment type="caution">
    <text evidence="2">The sequence shown here is derived from an EMBL/GenBank/DDBJ whole genome shotgun (WGS) entry which is preliminary data.</text>
</comment>
<dbReference type="AlphaFoldDB" id="A0A3M4AXH9"/>
<evidence type="ECO:0000313" key="3">
    <source>
        <dbReference type="Proteomes" id="UP000276587"/>
    </source>
</evidence>
<organism evidence="2 3">
    <name type="scientific">Pseudomonas marginalis pv. marginalis</name>
    <dbReference type="NCBI Taxonomy" id="97473"/>
    <lineage>
        <taxon>Bacteria</taxon>
        <taxon>Pseudomonadati</taxon>
        <taxon>Pseudomonadota</taxon>
        <taxon>Gammaproteobacteria</taxon>
        <taxon>Pseudomonadales</taxon>
        <taxon>Pseudomonadaceae</taxon>
        <taxon>Pseudomonas</taxon>
    </lineage>
</organism>
<dbReference type="EMBL" id="RBQF01000099">
    <property type="protein sequence ID" value="RMP11649.1"/>
    <property type="molecule type" value="Genomic_DNA"/>
</dbReference>
<feature type="domain" description="DUF4145" evidence="1">
    <location>
        <begin position="91"/>
        <end position="159"/>
    </location>
</feature>
<proteinExistence type="predicted"/>
<reference evidence="2 3" key="1">
    <citation type="submission" date="2018-08" db="EMBL/GenBank/DDBJ databases">
        <title>Recombination of ecologically and evolutionarily significant loci maintains genetic cohesion in the Pseudomonas syringae species complex.</title>
        <authorList>
            <person name="Dillon M."/>
            <person name="Thakur S."/>
            <person name="Almeida R.N.D."/>
            <person name="Weir B.S."/>
            <person name="Guttman D.S."/>
        </authorList>
    </citation>
    <scope>NUCLEOTIDE SEQUENCE [LARGE SCALE GENOMIC DNA]</scope>
    <source>
        <strain evidence="2 3">ICMP 3555</strain>
    </source>
</reference>
<dbReference type="InterPro" id="IPR025285">
    <property type="entry name" value="DUF4145"/>
</dbReference>
<dbReference type="RefSeq" id="WP_082893951.1">
    <property type="nucleotide sequence ID" value="NZ_RBPW01000084.1"/>
</dbReference>
<name>A0A3M4AXH9_PSEMA</name>
<keyword evidence="3" id="KW-1185">Reference proteome</keyword>
<dbReference type="Pfam" id="PF13643">
    <property type="entry name" value="DUF4145"/>
    <property type="match status" value="1"/>
</dbReference>
<gene>
    <name evidence="2" type="ORF">ALQ29_03904</name>
</gene>
<protein>
    <recommendedName>
        <fullName evidence="1">DUF4145 domain-containing protein</fullName>
    </recommendedName>
</protein>
<dbReference type="Proteomes" id="UP000276587">
    <property type="component" value="Unassembled WGS sequence"/>
</dbReference>
<evidence type="ECO:0000313" key="2">
    <source>
        <dbReference type="EMBL" id="RMP11649.1"/>
    </source>
</evidence>
<accession>A0A3M4AXH9</accession>
<evidence type="ECO:0000259" key="1">
    <source>
        <dbReference type="Pfam" id="PF13643"/>
    </source>
</evidence>
<sequence>MKYIQPKFNESIFTCPHCQANSHMEWLGSKNPPFNVLMAATCACGDSSFWLGTGRPNIIGQYSEGKMIFPLIVTAPHAHEETPESCKADFNEAREVFSVSPRSSAALLRLCLEKLCNQLVGTEDRINDQIKKLVVAGLPVGVQQALDSTRIVGNNALHILELDVANTPSLVVPLFGLINFIVENRISQPKQIAAFYQQMPEKAVEAVARRDQPKR</sequence>